<dbReference type="Proteomes" id="UP001500957">
    <property type="component" value="Unassembled WGS sequence"/>
</dbReference>
<dbReference type="InterPro" id="IPR050766">
    <property type="entry name" value="Bact_Lucif_Oxidored"/>
</dbReference>
<organism evidence="2 3">
    <name type="scientific">Sporichthya brevicatena</name>
    <dbReference type="NCBI Taxonomy" id="171442"/>
    <lineage>
        <taxon>Bacteria</taxon>
        <taxon>Bacillati</taxon>
        <taxon>Actinomycetota</taxon>
        <taxon>Actinomycetes</taxon>
        <taxon>Sporichthyales</taxon>
        <taxon>Sporichthyaceae</taxon>
        <taxon>Sporichthya</taxon>
    </lineage>
</organism>
<dbReference type="RefSeq" id="WP_344606632.1">
    <property type="nucleotide sequence ID" value="NZ_BAAAHE010000026.1"/>
</dbReference>
<name>A0ABN1H2N3_9ACTN</name>
<protein>
    <submittedName>
        <fullName evidence="2">LLM class flavin-dependent oxidoreductase</fullName>
    </submittedName>
</protein>
<accession>A0ABN1H2N3</accession>
<sequence length="412" mass="46698">MKVSMVHLMPHRELPEDFTERYKSVWVTPPWHELVPDPQRISQYYNHSMDELIHAARSGYDAIGVNEHHQNAYGFMPNPNLIGTSLARETSDLDVGILQIGATLPNTQPAIRIAEEYALLDMVSGGRLIAGMPAGTSMDANQCMGIPPIEQRERYYEAHELILKAWQSKETFAFNGRYNQLPSVNIWPRPLQDPHPPVWIPGLGSLSTWKFAAKHNHNYCMLSFFGSQLGKKVMDGFWHFVDEEGLDRNPYRAGFAQMVCVADTDAQAEKLFSKHIRYFFDKCMHVPLPWWGLPGHLDHASLANGIRSGSAIRQMEIMANFKNFTYADFVDKDIVIAGSPATVADKLVGAVKDLRVGNLMVLQHIGSMPHELTKDSISLFCQDVLPKLRDIWDDEGWVNHWWPAKLRGPRAV</sequence>
<reference evidence="2 3" key="1">
    <citation type="journal article" date="2019" name="Int. J. Syst. Evol. Microbiol.">
        <title>The Global Catalogue of Microorganisms (GCM) 10K type strain sequencing project: providing services to taxonomists for standard genome sequencing and annotation.</title>
        <authorList>
            <consortium name="The Broad Institute Genomics Platform"/>
            <consortium name="The Broad Institute Genome Sequencing Center for Infectious Disease"/>
            <person name="Wu L."/>
            <person name="Ma J."/>
        </authorList>
    </citation>
    <scope>NUCLEOTIDE SEQUENCE [LARGE SCALE GENOMIC DNA]</scope>
    <source>
        <strain evidence="2 3">JCM 10671</strain>
    </source>
</reference>
<dbReference type="Gene3D" id="3.20.20.30">
    <property type="entry name" value="Luciferase-like domain"/>
    <property type="match status" value="1"/>
</dbReference>
<evidence type="ECO:0000313" key="3">
    <source>
        <dbReference type="Proteomes" id="UP001500957"/>
    </source>
</evidence>
<dbReference type="PANTHER" id="PTHR30137:SF6">
    <property type="entry name" value="LUCIFERASE-LIKE MONOOXYGENASE"/>
    <property type="match status" value="1"/>
</dbReference>
<dbReference type="SUPFAM" id="SSF51679">
    <property type="entry name" value="Bacterial luciferase-like"/>
    <property type="match status" value="1"/>
</dbReference>
<dbReference type="InterPro" id="IPR036661">
    <property type="entry name" value="Luciferase-like_sf"/>
</dbReference>
<feature type="domain" description="Luciferase-like" evidence="1">
    <location>
        <begin position="54"/>
        <end position="350"/>
    </location>
</feature>
<evidence type="ECO:0000313" key="2">
    <source>
        <dbReference type="EMBL" id="GAA0626635.1"/>
    </source>
</evidence>
<dbReference type="Pfam" id="PF00296">
    <property type="entry name" value="Bac_luciferase"/>
    <property type="match status" value="1"/>
</dbReference>
<comment type="caution">
    <text evidence="2">The sequence shown here is derived from an EMBL/GenBank/DDBJ whole genome shotgun (WGS) entry which is preliminary data.</text>
</comment>
<proteinExistence type="predicted"/>
<dbReference type="PANTHER" id="PTHR30137">
    <property type="entry name" value="LUCIFERASE-LIKE MONOOXYGENASE"/>
    <property type="match status" value="1"/>
</dbReference>
<evidence type="ECO:0000259" key="1">
    <source>
        <dbReference type="Pfam" id="PF00296"/>
    </source>
</evidence>
<keyword evidence="3" id="KW-1185">Reference proteome</keyword>
<dbReference type="InterPro" id="IPR011251">
    <property type="entry name" value="Luciferase-like_dom"/>
</dbReference>
<gene>
    <name evidence="2" type="ORF">GCM10009547_32660</name>
</gene>
<dbReference type="EMBL" id="BAAAHE010000026">
    <property type="protein sequence ID" value="GAA0626635.1"/>
    <property type="molecule type" value="Genomic_DNA"/>
</dbReference>